<name>A0A9N8DWF9_9STRA</name>
<organism evidence="1 2">
    <name type="scientific">Seminavis robusta</name>
    <dbReference type="NCBI Taxonomy" id="568900"/>
    <lineage>
        <taxon>Eukaryota</taxon>
        <taxon>Sar</taxon>
        <taxon>Stramenopiles</taxon>
        <taxon>Ochrophyta</taxon>
        <taxon>Bacillariophyta</taxon>
        <taxon>Bacillariophyceae</taxon>
        <taxon>Bacillariophycidae</taxon>
        <taxon>Naviculales</taxon>
        <taxon>Naviculaceae</taxon>
        <taxon>Seminavis</taxon>
    </lineage>
</organism>
<protein>
    <submittedName>
        <fullName evidence="1">Uncharacterized protein</fullName>
    </submittedName>
</protein>
<evidence type="ECO:0000313" key="2">
    <source>
        <dbReference type="Proteomes" id="UP001153069"/>
    </source>
</evidence>
<sequence>MNVLLKDTEKGIKAQLRPVAEASKIKFETNELPSDDDVQTRNDQEAKEYFFNGGMDALEECIVRHGLRDSGCFVKLTTRSPKDVVVAKEIAKQAFRARREHGEFGHLAFEDIPDHSSRWAAFGEEMRQALKVRSDNHAGNWKLGLVVRRWDDRCQPHREFRAFAWNGKLTCVGQYFSLLRFESLQGAPCVGESRTRCTSHLSPSQGSRSFARQKMDLVICDKPYLVDINPFDGVGLGTMKASTGLFDWDRDRDIMTGRQPFQIRVQRLYTPYSG</sequence>
<evidence type="ECO:0000313" key="1">
    <source>
        <dbReference type="EMBL" id="CAB9509902.1"/>
    </source>
</evidence>
<comment type="caution">
    <text evidence="1">The sequence shown here is derived from an EMBL/GenBank/DDBJ whole genome shotgun (WGS) entry which is preliminary data.</text>
</comment>
<dbReference type="OrthoDB" id="360540at2759"/>
<accession>A0A9N8DWF9</accession>
<keyword evidence="2" id="KW-1185">Reference proteome</keyword>
<dbReference type="Proteomes" id="UP001153069">
    <property type="component" value="Unassembled WGS sequence"/>
</dbReference>
<proteinExistence type="predicted"/>
<gene>
    <name evidence="1" type="ORF">SEMRO_410_G137300.1</name>
</gene>
<dbReference type="EMBL" id="CAICTM010000409">
    <property type="protein sequence ID" value="CAB9509902.1"/>
    <property type="molecule type" value="Genomic_DNA"/>
</dbReference>
<reference evidence="1" key="1">
    <citation type="submission" date="2020-06" db="EMBL/GenBank/DDBJ databases">
        <authorList>
            <consortium name="Plant Systems Biology data submission"/>
        </authorList>
    </citation>
    <scope>NUCLEOTIDE SEQUENCE</scope>
    <source>
        <strain evidence="1">D6</strain>
    </source>
</reference>
<dbReference type="AlphaFoldDB" id="A0A9N8DWF9"/>